<proteinExistence type="predicted"/>
<dbReference type="EMBL" id="ML995838">
    <property type="protein sequence ID" value="KAF2769022.1"/>
    <property type="molecule type" value="Genomic_DNA"/>
</dbReference>
<sequence>MLPELQATINGQSPNPLPVHSRWSTAGRYGEVSLCNCRIFHQCDLATPAIAWRIHARQALIGPRSGQWYRRVSRFLVPNVRLPGASVSCSTNYTVCLISHCWSDFMTKLGVLARAVRARIPLAGGAQHDRMLAALSHIMSQYRVRQIRIWC</sequence>
<reference evidence="1" key="1">
    <citation type="journal article" date="2020" name="Stud. Mycol.">
        <title>101 Dothideomycetes genomes: a test case for predicting lifestyles and emergence of pathogens.</title>
        <authorList>
            <person name="Haridas S."/>
            <person name="Albert R."/>
            <person name="Binder M."/>
            <person name="Bloem J."/>
            <person name="Labutti K."/>
            <person name="Salamov A."/>
            <person name="Andreopoulos B."/>
            <person name="Baker S."/>
            <person name="Barry K."/>
            <person name="Bills G."/>
            <person name="Bluhm B."/>
            <person name="Cannon C."/>
            <person name="Castanera R."/>
            <person name="Culley D."/>
            <person name="Daum C."/>
            <person name="Ezra D."/>
            <person name="Gonzalez J."/>
            <person name="Henrissat B."/>
            <person name="Kuo A."/>
            <person name="Liang C."/>
            <person name="Lipzen A."/>
            <person name="Lutzoni F."/>
            <person name="Magnuson J."/>
            <person name="Mondo S."/>
            <person name="Nolan M."/>
            <person name="Ohm R."/>
            <person name="Pangilinan J."/>
            <person name="Park H.-J."/>
            <person name="Ramirez L."/>
            <person name="Alfaro M."/>
            <person name="Sun H."/>
            <person name="Tritt A."/>
            <person name="Yoshinaga Y."/>
            <person name="Zwiers L.-H."/>
            <person name="Turgeon B."/>
            <person name="Goodwin S."/>
            <person name="Spatafora J."/>
            <person name="Crous P."/>
            <person name="Grigoriev I."/>
        </authorList>
    </citation>
    <scope>NUCLEOTIDE SEQUENCE</scope>
    <source>
        <strain evidence="1">CBS 116005</strain>
    </source>
</reference>
<evidence type="ECO:0000313" key="1">
    <source>
        <dbReference type="EMBL" id="KAF2769022.1"/>
    </source>
</evidence>
<evidence type="ECO:0000313" key="2">
    <source>
        <dbReference type="Proteomes" id="UP000799436"/>
    </source>
</evidence>
<organism evidence="1 2">
    <name type="scientific">Teratosphaeria nubilosa</name>
    <dbReference type="NCBI Taxonomy" id="161662"/>
    <lineage>
        <taxon>Eukaryota</taxon>
        <taxon>Fungi</taxon>
        <taxon>Dikarya</taxon>
        <taxon>Ascomycota</taxon>
        <taxon>Pezizomycotina</taxon>
        <taxon>Dothideomycetes</taxon>
        <taxon>Dothideomycetidae</taxon>
        <taxon>Mycosphaerellales</taxon>
        <taxon>Teratosphaeriaceae</taxon>
        <taxon>Teratosphaeria</taxon>
    </lineage>
</organism>
<accession>A0A6G1L8V3</accession>
<dbReference type="Proteomes" id="UP000799436">
    <property type="component" value="Unassembled WGS sequence"/>
</dbReference>
<dbReference type="AlphaFoldDB" id="A0A6G1L8V3"/>
<protein>
    <submittedName>
        <fullName evidence="1">Uncharacterized protein</fullName>
    </submittedName>
</protein>
<gene>
    <name evidence="1" type="ORF">EJ03DRAFT_109046</name>
</gene>
<name>A0A6G1L8V3_9PEZI</name>
<keyword evidence="2" id="KW-1185">Reference proteome</keyword>